<dbReference type="Proteomes" id="UP000805193">
    <property type="component" value="Unassembled WGS sequence"/>
</dbReference>
<organism evidence="1 2">
    <name type="scientific">Ixodes persulcatus</name>
    <name type="common">Taiga tick</name>
    <dbReference type="NCBI Taxonomy" id="34615"/>
    <lineage>
        <taxon>Eukaryota</taxon>
        <taxon>Metazoa</taxon>
        <taxon>Ecdysozoa</taxon>
        <taxon>Arthropoda</taxon>
        <taxon>Chelicerata</taxon>
        <taxon>Arachnida</taxon>
        <taxon>Acari</taxon>
        <taxon>Parasitiformes</taxon>
        <taxon>Ixodida</taxon>
        <taxon>Ixodoidea</taxon>
        <taxon>Ixodidae</taxon>
        <taxon>Ixodinae</taxon>
        <taxon>Ixodes</taxon>
    </lineage>
</organism>
<accession>A0AC60Q5S1</accession>
<comment type="caution">
    <text evidence="1">The sequence shown here is derived from an EMBL/GenBank/DDBJ whole genome shotgun (WGS) entry which is preliminary data.</text>
</comment>
<proteinExistence type="predicted"/>
<keyword evidence="2" id="KW-1185">Reference proteome</keyword>
<protein>
    <submittedName>
        <fullName evidence="1">Uncharacterized protein</fullName>
    </submittedName>
</protein>
<reference evidence="1 2" key="1">
    <citation type="journal article" date="2020" name="Cell">
        <title>Large-Scale Comparative Analyses of Tick Genomes Elucidate Their Genetic Diversity and Vector Capacities.</title>
        <authorList>
            <consortium name="Tick Genome and Microbiome Consortium (TIGMIC)"/>
            <person name="Jia N."/>
            <person name="Wang J."/>
            <person name="Shi W."/>
            <person name="Du L."/>
            <person name="Sun Y."/>
            <person name="Zhan W."/>
            <person name="Jiang J.F."/>
            <person name="Wang Q."/>
            <person name="Zhang B."/>
            <person name="Ji P."/>
            <person name="Bell-Sakyi L."/>
            <person name="Cui X.M."/>
            <person name="Yuan T.T."/>
            <person name="Jiang B.G."/>
            <person name="Yang W.F."/>
            <person name="Lam T.T."/>
            <person name="Chang Q.C."/>
            <person name="Ding S.J."/>
            <person name="Wang X.J."/>
            <person name="Zhu J.G."/>
            <person name="Ruan X.D."/>
            <person name="Zhao L."/>
            <person name="Wei J.T."/>
            <person name="Ye R.Z."/>
            <person name="Que T.C."/>
            <person name="Du C.H."/>
            <person name="Zhou Y.H."/>
            <person name="Cheng J.X."/>
            <person name="Dai P.F."/>
            <person name="Guo W.B."/>
            <person name="Han X.H."/>
            <person name="Huang E.J."/>
            <person name="Li L.F."/>
            <person name="Wei W."/>
            <person name="Gao Y.C."/>
            <person name="Liu J.Z."/>
            <person name="Shao H.Z."/>
            <person name="Wang X."/>
            <person name="Wang C.C."/>
            <person name="Yang T.C."/>
            <person name="Huo Q.B."/>
            <person name="Li W."/>
            <person name="Chen H.Y."/>
            <person name="Chen S.E."/>
            <person name="Zhou L.G."/>
            <person name="Ni X.B."/>
            <person name="Tian J.H."/>
            <person name="Sheng Y."/>
            <person name="Liu T."/>
            <person name="Pan Y.S."/>
            <person name="Xia L.Y."/>
            <person name="Li J."/>
            <person name="Zhao F."/>
            <person name="Cao W.C."/>
        </authorList>
    </citation>
    <scope>NUCLEOTIDE SEQUENCE [LARGE SCALE GENOMIC DNA]</scope>
    <source>
        <strain evidence="1">Iper-2018</strain>
    </source>
</reference>
<sequence>MVRARKGKRRKKKKKKKRLRRNLCIRLRTPRPVLGSKDEQGHVLVVVSSPHARTWRADWFAARRSEACRILSRARATHLRGRRKWRLARKIPGDPESGGASLISCQSAVSRWLDTHEAPRTPEATAGHGAASAEVRSVGLIVAGRVTARNARTETALARWPAEGPAPAALCRRPRKPGCTCSAAQRGASCDAVLGALGPSGVMRSHAVLASLGLRPMRAGSARTRGHVEPVDPSVASERRRDDQSRCFFHECKKKGCRCWSHW</sequence>
<name>A0AC60Q5S1_IXOPE</name>
<dbReference type="EMBL" id="JABSTQ010009550">
    <property type="protein sequence ID" value="KAG0428256.1"/>
    <property type="molecule type" value="Genomic_DNA"/>
</dbReference>
<evidence type="ECO:0000313" key="2">
    <source>
        <dbReference type="Proteomes" id="UP000805193"/>
    </source>
</evidence>
<gene>
    <name evidence="1" type="ORF">HPB47_024776</name>
</gene>
<evidence type="ECO:0000313" key="1">
    <source>
        <dbReference type="EMBL" id="KAG0428256.1"/>
    </source>
</evidence>